<dbReference type="PANTHER" id="PTHR10361">
    <property type="entry name" value="SODIUM-BILE ACID COTRANSPORTER"/>
    <property type="match status" value="1"/>
</dbReference>
<evidence type="ECO:0000256" key="3">
    <source>
        <dbReference type="ARBA" id="ARBA00022989"/>
    </source>
</evidence>
<evidence type="ECO:0000256" key="1">
    <source>
        <dbReference type="ARBA" id="ARBA00004141"/>
    </source>
</evidence>
<evidence type="ECO:0000256" key="2">
    <source>
        <dbReference type="ARBA" id="ARBA00022692"/>
    </source>
</evidence>
<sequence length="370" mass="40567">MAVLNKSVYNFCYTAALLFLLAFVYTTLHHYHNWAGVLLALFFVSIALAFRGSRLFRGYWYSIVIFAVATIAMYYPQHFISVGGRNASFFIPVLLQVIMFGMGTELSLKDFAQVMRMPKGVFIGTACHYIIMPLVGFAVAHLFSFPNEIAAGIILIGCCPSGLASNVMCYLARANLALSVSVTTISTLLAPFLTPLLMKLLGGRYVEIDLWAMVWEITKIVIIPIAAGLAFHYLVRGKVKWIDKIMPVISMVGIALVLLVITAAGRDNLLKIGGLLIVATFIHNISGYFLGYWSARFFKFPEKDCRTIALEVGMQNAGLASALARGMGKLATVGLASVIFGTMMNVTGSSLASWWHNRSPQDGTTEKELS</sequence>
<protein>
    <submittedName>
        <fullName evidence="6">BASS family bile acid:Na+ symporter</fullName>
    </submittedName>
</protein>
<keyword evidence="7" id="KW-1185">Reference proteome</keyword>
<comment type="subcellular location">
    <subcellularLocation>
        <location evidence="1">Membrane</location>
        <topology evidence="1">Multi-pass membrane protein</topology>
    </subcellularLocation>
</comment>
<dbReference type="Pfam" id="PF01758">
    <property type="entry name" value="SBF"/>
    <property type="match status" value="1"/>
</dbReference>
<evidence type="ECO:0000256" key="5">
    <source>
        <dbReference type="SAM" id="Phobius"/>
    </source>
</evidence>
<proteinExistence type="predicted"/>
<dbReference type="Gene3D" id="1.20.1530.20">
    <property type="match status" value="1"/>
</dbReference>
<feature type="transmembrane region" description="Helical" evidence="5">
    <location>
        <begin position="31"/>
        <end position="51"/>
    </location>
</feature>
<dbReference type="RefSeq" id="WP_130544128.1">
    <property type="nucleotide sequence ID" value="NZ_CP042431.1"/>
</dbReference>
<dbReference type="PANTHER" id="PTHR10361:SF28">
    <property type="entry name" value="P3 PROTEIN-RELATED"/>
    <property type="match status" value="1"/>
</dbReference>
<feature type="transmembrane region" description="Helical" evidence="5">
    <location>
        <begin position="58"/>
        <end position="75"/>
    </location>
</feature>
<feature type="transmembrane region" description="Helical" evidence="5">
    <location>
        <begin position="7"/>
        <end position="25"/>
    </location>
</feature>
<reference evidence="6 7" key="1">
    <citation type="submission" date="2019-02" db="EMBL/GenBank/DDBJ databases">
        <title>Genomic Encyclopedia of Type Strains, Phase IV (KMG-IV): sequencing the most valuable type-strain genomes for metagenomic binning, comparative biology and taxonomic classification.</title>
        <authorList>
            <person name="Goeker M."/>
        </authorList>
    </citation>
    <scope>NUCLEOTIDE SEQUENCE [LARGE SCALE GENOMIC DNA]</scope>
    <source>
        <strain evidence="6 7">DSM 18116</strain>
    </source>
</reference>
<feature type="transmembrane region" description="Helical" evidence="5">
    <location>
        <begin position="210"/>
        <end position="235"/>
    </location>
</feature>
<feature type="transmembrane region" description="Helical" evidence="5">
    <location>
        <begin position="87"/>
        <end position="108"/>
    </location>
</feature>
<dbReference type="Proteomes" id="UP000293874">
    <property type="component" value="Unassembled WGS sequence"/>
</dbReference>
<dbReference type="AlphaFoldDB" id="A0A4Q7MBS1"/>
<keyword evidence="2 5" id="KW-0812">Transmembrane</keyword>
<dbReference type="OrthoDB" id="9806785at2"/>
<keyword evidence="3 5" id="KW-1133">Transmembrane helix</keyword>
<accession>A0A4Q7MBS1</accession>
<dbReference type="EMBL" id="SGXA01000005">
    <property type="protein sequence ID" value="RZS65466.1"/>
    <property type="molecule type" value="Genomic_DNA"/>
</dbReference>
<dbReference type="InterPro" id="IPR002657">
    <property type="entry name" value="BilAc:Na_symport/Acr3"/>
</dbReference>
<dbReference type="InterPro" id="IPR004710">
    <property type="entry name" value="Bilac:Na_transpt"/>
</dbReference>
<keyword evidence="4 5" id="KW-0472">Membrane</keyword>
<comment type="caution">
    <text evidence="6">The sequence shown here is derived from an EMBL/GenBank/DDBJ whole genome shotgun (WGS) entry which is preliminary data.</text>
</comment>
<evidence type="ECO:0000313" key="6">
    <source>
        <dbReference type="EMBL" id="RZS65466.1"/>
    </source>
</evidence>
<feature type="transmembrane region" description="Helical" evidence="5">
    <location>
        <begin position="120"/>
        <end position="143"/>
    </location>
</feature>
<feature type="transmembrane region" description="Helical" evidence="5">
    <location>
        <begin position="176"/>
        <end position="198"/>
    </location>
</feature>
<dbReference type="GO" id="GO:0016020">
    <property type="term" value="C:membrane"/>
    <property type="evidence" value="ECO:0007669"/>
    <property type="project" value="UniProtKB-SubCell"/>
</dbReference>
<feature type="transmembrane region" description="Helical" evidence="5">
    <location>
        <begin position="330"/>
        <end position="355"/>
    </location>
</feature>
<name>A0A4Q7MBS1_9BACT</name>
<evidence type="ECO:0000313" key="7">
    <source>
        <dbReference type="Proteomes" id="UP000293874"/>
    </source>
</evidence>
<feature type="transmembrane region" description="Helical" evidence="5">
    <location>
        <begin position="247"/>
        <end position="266"/>
    </location>
</feature>
<feature type="transmembrane region" description="Helical" evidence="5">
    <location>
        <begin position="149"/>
        <end position="169"/>
    </location>
</feature>
<feature type="transmembrane region" description="Helical" evidence="5">
    <location>
        <begin position="272"/>
        <end position="293"/>
    </location>
</feature>
<evidence type="ECO:0000256" key="4">
    <source>
        <dbReference type="ARBA" id="ARBA00023136"/>
    </source>
</evidence>
<gene>
    <name evidence="6" type="ORF">EV199_5639</name>
</gene>
<organism evidence="6 7">
    <name type="scientific">Pseudobacter ginsenosidimutans</name>
    <dbReference type="NCBI Taxonomy" id="661488"/>
    <lineage>
        <taxon>Bacteria</taxon>
        <taxon>Pseudomonadati</taxon>
        <taxon>Bacteroidota</taxon>
        <taxon>Chitinophagia</taxon>
        <taxon>Chitinophagales</taxon>
        <taxon>Chitinophagaceae</taxon>
        <taxon>Pseudobacter</taxon>
    </lineage>
</organism>
<dbReference type="InterPro" id="IPR038770">
    <property type="entry name" value="Na+/solute_symporter_sf"/>
</dbReference>